<sequence>MKTIGIIGAMPSELADLRAVLPYAKQETHAGYKFYSCEYKGKRIVNVCCGVAKVNAALCAQVLIDRMGAEVILNAGIAGGMNHCVHVCDIVIANEVMSHDVNPEFLVKYPPHCAVYPCDQALQERTAQICDRLGIRHHKGRIVSGEAFISSNEIKADICARMSPLAVDMESSAVGQCAYRNQVPFLSIRCISDNADDAGDMTSDEFEKVAAKQVADVVLALVEESF</sequence>
<dbReference type="UniPathway" id="UPA00904">
    <property type="reaction ID" value="UER00871"/>
</dbReference>
<keyword evidence="4 7" id="KW-0378">Hydrolase</keyword>
<comment type="pathway">
    <text evidence="1">Amino-acid biosynthesis; L-methionine biosynthesis via salvage pathway; S-methyl-5-thio-alpha-D-ribose 1-phosphate from S-methyl-5'-thioadenosine (hydrolase route): step 1/2.</text>
</comment>
<dbReference type="KEGG" id="rch:RUM_16810"/>
<dbReference type="NCBIfam" id="TIGR01704">
    <property type="entry name" value="MTA_SAH-Nsdase"/>
    <property type="match status" value="1"/>
</dbReference>
<dbReference type="GO" id="GO:0009164">
    <property type="term" value="P:nucleoside catabolic process"/>
    <property type="evidence" value="ECO:0007669"/>
    <property type="project" value="InterPro"/>
</dbReference>
<feature type="domain" description="Nucleoside phosphorylase" evidence="6">
    <location>
        <begin position="3"/>
        <end position="223"/>
    </location>
</feature>
<dbReference type="Proteomes" id="UP000007054">
    <property type="component" value="Chromosome"/>
</dbReference>
<evidence type="ECO:0000256" key="1">
    <source>
        <dbReference type="ARBA" id="ARBA00004945"/>
    </source>
</evidence>
<dbReference type="EC" id="3.2.2.9" evidence="2"/>
<dbReference type="EMBL" id="FP929052">
    <property type="protein sequence ID" value="CBL17759.1"/>
    <property type="molecule type" value="Genomic_DNA"/>
</dbReference>
<dbReference type="Pfam" id="PF01048">
    <property type="entry name" value="PNP_UDP_1"/>
    <property type="match status" value="1"/>
</dbReference>
<evidence type="ECO:0000313" key="7">
    <source>
        <dbReference type="EMBL" id="CBL17759.1"/>
    </source>
</evidence>
<dbReference type="PATRIC" id="fig|213810.4.peg.1581"/>
<evidence type="ECO:0000313" key="8">
    <source>
        <dbReference type="Proteomes" id="UP000007054"/>
    </source>
</evidence>
<dbReference type="RefSeq" id="WP_015558665.1">
    <property type="nucleotide sequence ID" value="NC_021039.1"/>
</dbReference>
<dbReference type="GO" id="GO:0019509">
    <property type="term" value="P:L-methionine salvage from methylthioadenosine"/>
    <property type="evidence" value="ECO:0007669"/>
    <property type="project" value="UniProtKB-UniPathway"/>
</dbReference>
<dbReference type="STRING" id="213810.RUM_16810"/>
<accession>D4LDR4</accession>
<keyword evidence="5" id="KW-0486">Methionine biosynthesis</keyword>
<dbReference type="GO" id="GO:0008782">
    <property type="term" value="F:adenosylhomocysteine nucleosidase activity"/>
    <property type="evidence" value="ECO:0007669"/>
    <property type="project" value="UniProtKB-EC"/>
</dbReference>
<keyword evidence="8" id="KW-1185">Reference proteome</keyword>
<dbReference type="InterPro" id="IPR000845">
    <property type="entry name" value="Nucleoside_phosphorylase_d"/>
</dbReference>
<keyword evidence="3" id="KW-0028">Amino-acid biosynthesis</keyword>
<gene>
    <name evidence="7" type="ordered locus">RUM_16810</name>
</gene>
<protein>
    <recommendedName>
        <fullName evidence="2">adenosylhomocysteine nucleosidase</fullName>
        <ecNumber evidence="2">3.2.2.9</ecNumber>
    </recommendedName>
</protein>
<evidence type="ECO:0000256" key="4">
    <source>
        <dbReference type="ARBA" id="ARBA00022801"/>
    </source>
</evidence>
<dbReference type="InterPro" id="IPR010049">
    <property type="entry name" value="MTA_SAH_Nsdase"/>
</dbReference>
<evidence type="ECO:0000256" key="3">
    <source>
        <dbReference type="ARBA" id="ARBA00022605"/>
    </source>
</evidence>
<evidence type="ECO:0000256" key="2">
    <source>
        <dbReference type="ARBA" id="ARBA00011974"/>
    </source>
</evidence>
<dbReference type="GO" id="GO:0019284">
    <property type="term" value="P:L-methionine salvage from S-adenosylmethionine"/>
    <property type="evidence" value="ECO:0007669"/>
    <property type="project" value="TreeGrafter"/>
</dbReference>
<dbReference type="HOGENOM" id="CLU_031248_2_2_9"/>
<dbReference type="BioCyc" id="RCHA213810:RUM_RS08180-MONOMER"/>
<dbReference type="GeneID" id="83156391"/>
<dbReference type="GO" id="GO:0005829">
    <property type="term" value="C:cytosol"/>
    <property type="evidence" value="ECO:0007669"/>
    <property type="project" value="TreeGrafter"/>
</dbReference>
<proteinExistence type="predicted"/>
<evidence type="ECO:0000259" key="6">
    <source>
        <dbReference type="Pfam" id="PF01048"/>
    </source>
</evidence>
<dbReference type="SUPFAM" id="SSF53167">
    <property type="entry name" value="Purine and uridine phosphorylases"/>
    <property type="match status" value="1"/>
</dbReference>
<dbReference type="GO" id="GO:0008930">
    <property type="term" value="F:methylthioadenosine nucleosidase activity"/>
    <property type="evidence" value="ECO:0007669"/>
    <property type="project" value="InterPro"/>
</dbReference>
<dbReference type="Gene3D" id="3.40.50.1580">
    <property type="entry name" value="Nucleoside phosphorylase domain"/>
    <property type="match status" value="1"/>
</dbReference>
<dbReference type="CDD" id="cd09008">
    <property type="entry name" value="MTAN"/>
    <property type="match status" value="1"/>
</dbReference>
<dbReference type="InterPro" id="IPR035994">
    <property type="entry name" value="Nucleoside_phosphorylase_sf"/>
</dbReference>
<dbReference type="PANTHER" id="PTHR46832:SF1">
    <property type="entry name" value="5'-METHYLTHIOADENOSINE_S-ADENOSYLHOMOCYSTEINE NUCLEOSIDASE"/>
    <property type="match status" value="1"/>
</dbReference>
<keyword evidence="7" id="KW-0326">Glycosidase</keyword>
<reference evidence="7 8" key="1">
    <citation type="submission" date="2010-03" db="EMBL/GenBank/DDBJ databases">
        <title>The genome sequence of Ruminococcus sp. 18P13.</title>
        <authorList>
            <consortium name="metaHIT consortium -- http://www.metahit.eu/"/>
            <person name="Pajon A."/>
            <person name="Turner K."/>
            <person name="Parkhill J."/>
            <person name="Bernalier A."/>
        </authorList>
    </citation>
    <scope>NUCLEOTIDE SEQUENCE [LARGE SCALE GENOMIC DNA]</scope>
    <source>
        <strain evidence="8">DSM 18848 / JCM 17042 / 18P13</strain>
    </source>
</reference>
<dbReference type="PANTHER" id="PTHR46832">
    <property type="entry name" value="5'-METHYLTHIOADENOSINE/S-ADENOSYLHOMOCYSTEINE NUCLEOSIDASE"/>
    <property type="match status" value="1"/>
</dbReference>
<dbReference type="NCBIfam" id="NF004079">
    <property type="entry name" value="PRK05584.1"/>
    <property type="match status" value="1"/>
</dbReference>
<dbReference type="AlphaFoldDB" id="D4LDR4"/>
<name>D4LDR4_RUMC1</name>
<organism evidence="7 8">
    <name type="scientific">Ruminococcus champanellensis (strain DSM 18848 / JCM 17042 / KCTC 15320 / 18P13)</name>
    <dbReference type="NCBI Taxonomy" id="213810"/>
    <lineage>
        <taxon>Bacteria</taxon>
        <taxon>Bacillati</taxon>
        <taxon>Bacillota</taxon>
        <taxon>Clostridia</taxon>
        <taxon>Eubacteriales</taxon>
        <taxon>Oscillospiraceae</taxon>
        <taxon>Ruminococcus</taxon>
    </lineage>
</organism>
<evidence type="ECO:0000256" key="5">
    <source>
        <dbReference type="ARBA" id="ARBA00023167"/>
    </source>
</evidence>